<feature type="transmembrane region" description="Helical" evidence="1">
    <location>
        <begin position="309"/>
        <end position="330"/>
    </location>
</feature>
<dbReference type="EnsemblPlants" id="AES74304">
    <property type="protein sequence ID" value="AES74304"/>
    <property type="gene ID" value="MTR_3g117990"/>
</dbReference>
<feature type="transmembrane region" description="Helical" evidence="1">
    <location>
        <begin position="97"/>
        <end position="119"/>
    </location>
</feature>
<feature type="transmembrane region" description="Helical" evidence="1">
    <location>
        <begin position="276"/>
        <end position="297"/>
    </location>
</feature>
<dbReference type="PANTHER" id="PTHR31061:SF28">
    <property type="entry name" value="HEPARAN-ALPHA-GLUCOSAMINIDE N-ACETYLTRANSFERASE-LIKE"/>
    <property type="match status" value="1"/>
</dbReference>
<dbReference type="EMBL" id="CM001219">
    <property type="protein sequence ID" value="AES74304.1"/>
    <property type="molecule type" value="Genomic_DNA"/>
</dbReference>
<keyword evidence="1" id="KW-0472">Membrane</keyword>
<organism evidence="3 5">
    <name type="scientific">Medicago truncatula</name>
    <name type="common">Barrel medic</name>
    <name type="synonym">Medicago tribuloides</name>
    <dbReference type="NCBI Taxonomy" id="3880"/>
    <lineage>
        <taxon>Eukaryota</taxon>
        <taxon>Viridiplantae</taxon>
        <taxon>Streptophyta</taxon>
        <taxon>Embryophyta</taxon>
        <taxon>Tracheophyta</taxon>
        <taxon>Spermatophyta</taxon>
        <taxon>Magnoliopsida</taxon>
        <taxon>eudicotyledons</taxon>
        <taxon>Gunneridae</taxon>
        <taxon>Pentapetalae</taxon>
        <taxon>rosids</taxon>
        <taxon>fabids</taxon>
        <taxon>Fabales</taxon>
        <taxon>Fabaceae</taxon>
        <taxon>Papilionoideae</taxon>
        <taxon>50 kb inversion clade</taxon>
        <taxon>NPAAA clade</taxon>
        <taxon>Hologalegina</taxon>
        <taxon>IRL clade</taxon>
        <taxon>Trifolieae</taxon>
        <taxon>Medicago</taxon>
    </lineage>
</organism>
<proteinExistence type="predicted"/>
<feature type="transmembrane region" description="Helical" evidence="1">
    <location>
        <begin position="131"/>
        <end position="152"/>
    </location>
</feature>
<reference evidence="3 5" key="2">
    <citation type="journal article" date="2014" name="BMC Genomics">
        <title>An improved genome release (version Mt4.0) for the model legume Medicago truncatula.</title>
        <authorList>
            <person name="Tang H."/>
            <person name="Krishnakumar V."/>
            <person name="Bidwell S."/>
            <person name="Rosen B."/>
            <person name="Chan A."/>
            <person name="Zhou S."/>
            <person name="Gentzbittel L."/>
            <person name="Childs K.L."/>
            <person name="Yandell M."/>
            <person name="Gundlach H."/>
            <person name="Mayer K.F."/>
            <person name="Schwartz D.C."/>
            <person name="Town C.D."/>
        </authorList>
    </citation>
    <scope>GENOME REANNOTATION</scope>
    <source>
        <strain evidence="3">A17</strain>
        <strain evidence="4 5">cv. Jemalong A17</strain>
    </source>
</reference>
<dbReference type="eggNOG" id="KOG4683">
    <property type="taxonomic scope" value="Eukaryota"/>
</dbReference>
<dbReference type="OrthoDB" id="2149840at2759"/>
<feature type="transmembrane region" description="Helical" evidence="1">
    <location>
        <begin position="164"/>
        <end position="184"/>
    </location>
</feature>
<dbReference type="Pfam" id="PF07786">
    <property type="entry name" value="HGSNAT_cat"/>
    <property type="match status" value="1"/>
</dbReference>
<name>G7J8J5_MEDTR</name>
<protein>
    <submittedName>
        <fullName evidence="3">Heparan-alpha-glucosaminide N-acetyltransferase-like protein</fullName>
    </submittedName>
</protein>
<sequence length="421" mass="46791">MADPRALLLLLNSETQFPRVASVDVFRGLSVFLMIFVDYGGSIFPIISHAPWNGLHLADFVMPFFLFLVGISLALVYKNKRSRPTQSSTWKPLLRSFQLFILGILLQGGYFHGIHSFTYGVDVQTIRFFGVLQRISIGYIVAALCQICLPTLPSKHTSFFKTYYSHWFVAAILLAIHSGLLYGLHVPDWQFDASLSTSSLPPIQAGNVYTVNCSVRGDLGPACNSAGMIDRYILGLDHLYKKPVFRNLKECNMSSTGQVSDSSPSWCHAPFDPEGILSSITAAVSCIIGLQYGHILANLEDHKGRLNQWLGFSVSFLALGWFLALIGIPLNKSLYTVSYMLLSSAASGLTFMALYILVDVYGYRRLTSVLEWMGKHSLSIFVLVSSNLAVIAIQGFYLTKPEYNIVRFALAYVFMVLPTNN</sequence>
<evidence type="ECO:0000256" key="1">
    <source>
        <dbReference type="SAM" id="Phobius"/>
    </source>
</evidence>
<feature type="transmembrane region" description="Helical" evidence="1">
    <location>
        <begin position="336"/>
        <end position="358"/>
    </location>
</feature>
<dbReference type="STRING" id="3880.G7J8J5"/>
<dbReference type="AlphaFoldDB" id="G7J8J5"/>
<feature type="domain" description="Heparan-alpha-glucosaminide N-acetyltransferase catalytic" evidence="2">
    <location>
        <begin position="19"/>
        <end position="145"/>
    </location>
</feature>
<dbReference type="PANTHER" id="PTHR31061">
    <property type="entry name" value="LD22376P"/>
    <property type="match status" value="1"/>
</dbReference>
<gene>
    <name evidence="4" type="primary">11433902</name>
    <name evidence="3" type="ordered locus">MTR_3g117990</name>
</gene>
<keyword evidence="1" id="KW-1133">Transmembrane helix</keyword>
<feature type="transmembrane region" description="Helical" evidence="1">
    <location>
        <begin position="378"/>
        <end position="397"/>
    </location>
</feature>
<dbReference type="Proteomes" id="UP000002051">
    <property type="component" value="Chromosome 3"/>
</dbReference>
<reference evidence="4" key="3">
    <citation type="submission" date="2015-04" db="UniProtKB">
        <authorList>
            <consortium name="EnsemblPlants"/>
        </authorList>
    </citation>
    <scope>IDENTIFICATION</scope>
    <source>
        <strain evidence="4">cv. Jemalong A17</strain>
    </source>
</reference>
<evidence type="ECO:0000259" key="2">
    <source>
        <dbReference type="Pfam" id="PF07786"/>
    </source>
</evidence>
<dbReference type="KEGG" id="mtr:11433902"/>
<keyword evidence="1" id="KW-0812">Transmembrane</keyword>
<evidence type="ECO:0000313" key="3">
    <source>
        <dbReference type="EMBL" id="AES74304.1"/>
    </source>
</evidence>
<dbReference type="PaxDb" id="3880-AES74304"/>
<reference evidence="3 5" key="1">
    <citation type="journal article" date="2011" name="Nature">
        <title>The Medicago genome provides insight into the evolution of rhizobial symbioses.</title>
        <authorList>
            <person name="Young N.D."/>
            <person name="Debelle F."/>
            <person name="Oldroyd G.E."/>
            <person name="Geurts R."/>
            <person name="Cannon S.B."/>
            <person name="Udvardi M.K."/>
            <person name="Benedito V.A."/>
            <person name="Mayer K.F."/>
            <person name="Gouzy J."/>
            <person name="Schoof H."/>
            <person name="Van de Peer Y."/>
            <person name="Proost S."/>
            <person name="Cook D.R."/>
            <person name="Meyers B.C."/>
            <person name="Spannagl M."/>
            <person name="Cheung F."/>
            <person name="De Mita S."/>
            <person name="Krishnakumar V."/>
            <person name="Gundlach H."/>
            <person name="Zhou S."/>
            <person name="Mudge J."/>
            <person name="Bharti A.K."/>
            <person name="Murray J.D."/>
            <person name="Naoumkina M.A."/>
            <person name="Rosen B."/>
            <person name="Silverstein K.A."/>
            <person name="Tang H."/>
            <person name="Rombauts S."/>
            <person name="Zhao P.X."/>
            <person name="Zhou P."/>
            <person name="Barbe V."/>
            <person name="Bardou P."/>
            <person name="Bechner M."/>
            <person name="Bellec A."/>
            <person name="Berger A."/>
            <person name="Berges H."/>
            <person name="Bidwell S."/>
            <person name="Bisseling T."/>
            <person name="Choisne N."/>
            <person name="Couloux A."/>
            <person name="Denny R."/>
            <person name="Deshpande S."/>
            <person name="Dai X."/>
            <person name="Doyle J.J."/>
            <person name="Dudez A.M."/>
            <person name="Farmer A.D."/>
            <person name="Fouteau S."/>
            <person name="Franken C."/>
            <person name="Gibelin C."/>
            <person name="Gish J."/>
            <person name="Goldstein S."/>
            <person name="Gonzalez A.J."/>
            <person name="Green P.J."/>
            <person name="Hallab A."/>
            <person name="Hartog M."/>
            <person name="Hua A."/>
            <person name="Humphray S.J."/>
            <person name="Jeong D.H."/>
            <person name="Jing Y."/>
            <person name="Jocker A."/>
            <person name="Kenton S.M."/>
            <person name="Kim D.J."/>
            <person name="Klee K."/>
            <person name="Lai H."/>
            <person name="Lang C."/>
            <person name="Lin S."/>
            <person name="Macmil S.L."/>
            <person name="Magdelenat G."/>
            <person name="Matthews L."/>
            <person name="McCorrison J."/>
            <person name="Monaghan E.L."/>
            <person name="Mun J.H."/>
            <person name="Najar F.Z."/>
            <person name="Nicholson C."/>
            <person name="Noirot C."/>
            <person name="O'Bleness M."/>
            <person name="Paule C.R."/>
            <person name="Poulain J."/>
            <person name="Prion F."/>
            <person name="Qin B."/>
            <person name="Qu C."/>
            <person name="Retzel E.F."/>
            <person name="Riddle C."/>
            <person name="Sallet E."/>
            <person name="Samain S."/>
            <person name="Samson N."/>
            <person name="Sanders I."/>
            <person name="Saurat O."/>
            <person name="Scarpelli C."/>
            <person name="Schiex T."/>
            <person name="Segurens B."/>
            <person name="Severin A.J."/>
            <person name="Sherrier D.J."/>
            <person name="Shi R."/>
            <person name="Sims S."/>
            <person name="Singer S.R."/>
            <person name="Sinharoy S."/>
            <person name="Sterck L."/>
            <person name="Viollet A."/>
            <person name="Wang B.B."/>
            <person name="Wang K."/>
            <person name="Wang M."/>
            <person name="Wang X."/>
            <person name="Warfsmann J."/>
            <person name="Weissenbach J."/>
            <person name="White D.D."/>
            <person name="White J.D."/>
            <person name="Wiley G.B."/>
            <person name="Wincker P."/>
            <person name="Xing Y."/>
            <person name="Yang L."/>
            <person name="Yao Z."/>
            <person name="Ying F."/>
            <person name="Zhai J."/>
            <person name="Zhou L."/>
            <person name="Zuber A."/>
            <person name="Denarie J."/>
            <person name="Dixon R.A."/>
            <person name="May G.D."/>
            <person name="Schwartz D.C."/>
            <person name="Rogers J."/>
            <person name="Quetier F."/>
            <person name="Town C.D."/>
            <person name="Roe B.A."/>
        </authorList>
    </citation>
    <scope>NUCLEOTIDE SEQUENCE [LARGE SCALE GENOMIC DNA]</scope>
    <source>
        <strain evidence="3">A17</strain>
        <strain evidence="4 5">cv. Jemalong A17</strain>
    </source>
</reference>
<feature type="transmembrane region" description="Helical" evidence="1">
    <location>
        <begin position="29"/>
        <end position="48"/>
    </location>
</feature>
<evidence type="ECO:0000313" key="5">
    <source>
        <dbReference type="Proteomes" id="UP000002051"/>
    </source>
</evidence>
<dbReference type="OMA" id="NCSVRGD"/>
<feature type="transmembrane region" description="Helical" evidence="1">
    <location>
        <begin position="60"/>
        <end position="77"/>
    </location>
</feature>
<dbReference type="HOGENOM" id="CLU_029171_1_1_1"/>
<keyword evidence="5" id="KW-1185">Reference proteome</keyword>
<accession>G7J8J5</accession>
<dbReference type="InterPro" id="IPR012429">
    <property type="entry name" value="HGSNAT_cat"/>
</dbReference>
<evidence type="ECO:0000313" key="4">
    <source>
        <dbReference type="EnsemblPlants" id="AES74304"/>
    </source>
</evidence>